<evidence type="ECO:0000256" key="2">
    <source>
        <dbReference type="ARBA" id="ARBA00022763"/>
    </source>
</evidence>
<gene>
    <name evidence="7" type="ORF">MONAX_5E007845</name>
</gene>
<keyword evidence="4" id="KW-0539">Nucleus</keyword>
<organism evidence="7 8">
    <name type="scientific">Marmota monax</name>
    <name type="common">Woodchuck</name>
    <dbReference type="NCBI Taxonomy" id="9995"/>
    <lineage>
        <taxon>Eukaryota</taxon>
        <taxon>Metazoa</taxon>
        <taxon>Chordata</taxon>
        <taxon>Craniata</taxon>
        <taxon>Vertebrata</taxon>
        <taxon>Euteleostomi</taxon>
        <taxon>Mammalia</taxon>
        <taxon>Eutheria</taxon>
        <taxon>Euarchontoglires</taxon>
        <taxon>Glires</taxon>
        <taxon>Rodentia</taxon>
        <taxon>Sciuromorpha</taxon>
        <taxon>Sciuridae</taxon>
        <taxon>Xerinae</taxon>
        <taxon>Marmotini</taxon>
        <taxon>Marmota</taxon>
    </lineage>
</organism>
<dbReference type="AlphaFoldDB" id="A0A5E4BZ85"/>
<dbReference type="EMBL" id="CABDUW010000734">
    <property type="protein sequence ID" value="VTJ74300.1"/>
    <property type="molecule type" value="Genomic_DNA"/>
</dbReference>
<evidence type="ECO:0000256" key="6">
    <source>
        <dbReference type="ARBA" id="ARBA00070110"/>
    </source>
</evidence>
<dbReference type="PANTHER" id="PTHR14449:SF2">
    <property type="entry name" value="FANCONI ANEMIA GROUP F PROTEIN"/>
    <property type="match status" value="1"/>
</dbReference>
<dbReference type="GO" id="GO:0036297">
    <property type="term" value="P:interstrand cross-link repair"/>
    <property type="evidence" value="ECO:0007669"/>
    <property type="project" value="InterPro"/>
</dbReference>
<keyword evidence="2" id="KW-0227">DNA damage</keyword>
<evidence type="ECO:0000256" key="5">
    <source>
        <dbReference type="ARBA" id="ARBA00059878"/>
    </source>
</evidence>
<keyword evidence="8" id="KW-1185">Reference proteome</keyword>
<reference evidence="7" key="1">
    <citation type="submission" date="2019-04" db="EMBL/GenBank/DDBJ databases">
        <authorList>
            <person name="Alioto T."/>
            <person name="Alioto T."/>
        </authorList>
    </citation>
    <scope>NUCLEOTIDE SEQUENCE [LARGE SCALE GENOMIC DNA]</scope>
</reference>
<name>A0A5E4BZ85_MARMO</name>
<evidence type="ECO:0000256" key="4">
    <source>
        <dbReference type="ARBA" id="ARBA00023242"/>
    </source>
</evidence>
<dbReference type="Gene3D" id="1.25.40.490">
    <property type="match status" value="1"/>
</dbReference>
<comment type="caution">
    <text evidence="7">The sequence shown here is derived from an EMBL/GenBank/DDBJ whole genome shotgun (WGS) entry which is preliminary data.</text>
</comment>
<protein>
    <recommendedName>
        <fullName evidence="6">Fanconi anemia group F protein</fullName>
    </recommendedName>
</protein>
<evidence type="ECO:0000313" key="8">
    <source>
        <dbReference type="Proteomes" id="UP000335636"/>
    </source>
</evidence>
<dbReference type="Proteomes" id="UP000335636">
    <property type="component" value="Unassembled WGS sequence"/>
</dbReference>
<dbReference type="PANTHER" id="PTHR14449">
    <property type="entry name" value="FANCONI ANEMIA GROUP F PROTEIN FANCF"/>
    <property type="match status" value="1"/>
</dbReference>
<dbReference type="InterPro" id="IPR035428">
    <property type="entry name" value="FANCF"/>
</dbReference>
<comment type="function">
    <text evidence="5">DNA repair protein that may operate in a postreplication repair or a cell cycle checkpoint function. May be implicated in interstrand DNA cross-link repair and in the maintenance of normal chromosome stability.</text>
</comment>
<evidence type="ECO:0000256" key="3">
    <source>
        <dbReference type="ARBA" id="ARBA00023204"/>
    </source>
</evidence>
<evidence type="ECO:0000313" key="7">
    <source>
        <dbReference type="EMBL" id="VTJ74300.1"/>
    </source>
</evidence>
<dbReference type="FunFam" id="1.25.40.490:FF:000001">
    <property type="entry name" value="Fanconi anemia, complementation group F"/>
    <property type="match status" value="1"/>
</dbReference>
<evidence type="ECO:0000256" key="1">
    <source>
        <dbReference type="ARBA" id="ARBA00004123"/>
    </source>
</evidence>
<dbReference type="GO" id="GO:0043240">
    <property type="term" value="C:Fanconi anaemia nuclear complex"/>
    <property type="evidence" value="ECO:0007669"/>
    <property type="project" value="InterPro"/>
</dbReference>
<sequence length="358" mass="40265">MEPLLQHLERFSEVLAVSRTTHVSTWDPATVRRALQWARYLRHVYQRFRSHDRIRTTLERRLHCLWKEGGLGVGPVPGLRNFEALGLCDILLSLRLLKNPALGDASCRYLLQQLFAGAGVRDADRELLQDSLASLARRGSAVHMLRFNIYRENPNLQDDSLLKTQAELLLERLKEVGKTEAGGPSKLLCSLWERLPQNNFLKVIAVALLEPPMSPQPQGEELKLGSPRILEEGSQELLHWLLGKSEIMAAFCRNVPAGLLTLVAGRYPALSHAYLSVLADWSQRLHYDLQKGIWVGAESQDVSWEALYSRLQNLCQAPPPLKDEVLTALKSYKAQDGNFEVPGLSIWTDLLLALQSSA</sequence>
<dbReference type="InterPro" id="IPR038505">
    <property type="entry name" value="FANCF_C_sf"/>
</dbReference>
<comment type="subcellular location">
    <subcellularLocation>
        <location evidence="1">Nucleus</location>
    </subcellularLocation>
</comment>
<accession>A0A5E4BZ85</accession>
<proteinExistence type="predicted"/>
<keyword evidence="3" id="KW-0234">DNA repair</keyword>
<dbReference type="Pfam" id="PF11107">
    <property type="entry name" value="FANCF"/>
    <property type="match status" value="1"/>
</dbReference>